<protein>
    <submittedName>
        <fullName evidence="3">Uncharacterized protein</fullName>
    </submittedName>
</protein>
<proteinExistence type="predicted"/>
<feature type="compositionally biased region" description="Polar residues" evidence="1">
    <location>
        <begin position="144"/>
        <end position="156"/>
    </location>
</feature>
<dbReference type="AlphaFoldDB" id="A0A1I8BRD0"/>
<sequence>MSPIATSSTQLQTTAITHSDPNHQTALLNSFKTEFSFPTGALQSPVTIPSAHSAYSSNFTNTWANPAAELVAAAVFSNHANEDFRPLITAQQSMAIAQAPYIPSAYYCGFPTVNHWPNVTAEWIGQQTSSTGLSSSNDLHDQPQHSQQYDNESSAKLSDKMRECKQILLLQSSDDGEQTTSKAKMEQQLNINSINEPCGDRTINNNNESSNFQSPNTSIPEYGFDTSSAVEFYSTHLTSHDQSQTSNSIVSSSAAAAAQTWNYSAQWQYAQQVAMANAVCAAGAAMQQHYGVSANSGNVDTINGVCTTASLFNEAAASTSGTGFA</sequence>
<keyword evidence="2" id="KW-1185">Reference proteome</keyword>
<accession>A0A1I8BRD0</accession>
<organism evidence="2 3">
    <name type="scientific">Meloidogyne hapla</name>
    <name type="common">Root-knot nematode worm</name>
    <dbReference type="NCBI Taxonomy" id="6305"/>
    <lineage>
        <taxon>Eukaryota</taxon>
        <taxon>Metazoa</taxon>
        <taxon>Ecdysozoa</taxon>
        <taxon>Nematoda</taxon>
        <taxon>Chromadorea</taxon>
        <taxon>Rhabditida</taxon>
        <taxon>Tylenchina</taxon>
        <taxon>Tylenchomorpha</taxon>
        <taxon>Tylenchoidea</taxon>
        <taxon>Meloidogynidae</taxon>
        <taxon>Meloidogyninae</taxon>
        <taxon>Meloidogyne</taxon>
    </lineage>
</organism>
<evidence type="ECO:0000313" key="2">
    <source>
        <dbReference type="Proteomes" id="UP000095281"/>
    </source>
</evidence>
<reference evidence="3" key="1">
    <citation type="submission" date="2016-11" db="UniProtKB">
        <authorList>
            <consortium name="WormBaseParasite"/>
        </authorList>
    </citation>
    <scope>IDENTIFICATION</scope>
</reference>
<name>A0A1I8BRD0_MELHA</name>
<evidence type="ECO:0000313" key="3">
    <source>
        <dbReference type="WBParaSite" id="MhA1_Contig468.frz3.gene39"/>
    </source>
</evidence>
<evidence type="ECO:0000256" key="1">
    <source>
        <dbReference type="SAM" id="MobiDB-lite"/>
    </source>
</evidence>
<dbReference type="Proteomes" id="UP000095281">
    <property type="component" value="Unplaced"/>
</dbReference>
<dbReference type="WBParaSite" id="MhA1_Contig468.frz3.gene39">
    <property type="protein sequence ID" value="MhA1_Contig468.frz3.gene39"/>
    <property type="gene ID" value="MhA1_Contig468.frz3.gene39"/>
</dbReference>
<feature type="region of interest" description="Disordered" evidence="1">
    <location>
        <begin position="129"/>
        <end position="156"/>
    </location>
</feature>